<evidence type="ECO:0000313" key="4">
    <source>
        <dbReference type="Proteomes" id="UP000646659"/>
    </source>
</evidence>
<dbReference type="InterPro" id="IPR011704">
    <property type="entry name" value="ATPase_dyneun-rel_AAA"/>
</dbReference>
<feature type="domain" description="ATPase dynein-related AAA" evidence="1">
    <location>
        <begin position="250"/>
        <end position="384"/>
    </location>
</feature>
<evidence type="ECO:0000313" key="3">
    <source>
        <dbReference type="EMBL" id="MBE2900752.1"/>
    </source>
</evidence>
<accession>A0A842YMD2</accession>
<dbReference type="SUPFAM" id="SSF52540">
    <property type="entry name" value="P-loop containing nucleoside triphosphate hydrolases"/>
    <property type="match status" value="1"/>
</dbReference>
<feature type="domain" description="Type IV methyl-directed restriction enzyme EcoKMcrB subunit DNA-binding" evidence="2">
    <location>
        <begin position="13"/>
        <end position="186"/>
    </location>
</feature>
<dbReference type="InterPro" id="IPR027417">
    <property type="entry name" value="P-loop_NTPase"/>
</dbReference>
<reference evidence="3" key="1">
    <citation type="submission" date="2018-06" db="EMBL/GenBank/DDBJ databases">
        <title>Draft genome sequence of Methanothermobacter thermautotrophicus Strain WHS, a thermophilic, hydrogenotrophic methanogen isolated from Washburn Hot Springs in Yellowstone National Park, USA.</title>
        <authorList>
            <person name="Mckay L.J."/>
            <person name="Klingelsmith K."/>
            <person name="Inskeep W.P."/>
            <person name="Fields M.W."/>
        </authorList>
    </citation>
    <scope>NUCLEOTIDE SEQUENCE</scope>
    <source>
        <strain evidence="3">WHS</strain>
    </source>
</reference>
<dbReference type="Pfam" id="PF12102">
    <property type="entry name" value="MrcB_N"/>
    <property type="match status" value="1"/>
</dbReference>
<dbReference type="Gene3D" id="3.30.920.90">
    <property type="match status" value="1"/>
</dbReference>
<dbReference type="GO" id="GO:0016887">
    <property type="term" value="F:ATP hydrolysis activity"/>
    <property type="evidence" value="ECO:0007669"/>
    <property type="project" value="InterPro"/>
</dbReference>
<gene>
    <name evidence="3" type="ORF">DNK57_08125</name>
</gene>
<evidence type="ECO:0000259" key="1">
    <source>
        <dbReference type="Pfam" id="PF07728"/>
    </source>
</evidence>
<organism evidence="3 4">
    <name type="scientific">Methanothermobacter thermautotrophicus</name>
    <name type="common">Methanobacterium thermoformicicum</name>
    <dbReference type="NCBI Taxonomy" id="145262"/>
    <lineage>
        <taxon>Archaea</taxon>
        <taxon>Methanobacteriati</taxon>
        <taxon>Methanobacteriota</taxon>
        <taxon>Methanomada group</taxon>
        <taxon>Methanobacteria</taxon>
        <taxon>Methanobacteriales</taxon>
        <taxon>Methanobacteriaceae</taxon>
        <taxon>Methanothermobacter</taxon>
    </lineage>
</organism>
<evidence type="ECO:0000259" key="2">
    <source>
        <dbReference type="Pfam" id="PF12102"/>
    </source>
</evidence>
<dbReference type="EMBL" id="QKOF01000007">
    <property type="protein sequence ID" value="MBE2900752.1"/>
    <property type="molecule type" value="Genomic_DNA"/>
</dbReference>
<dbReference type="InterPro" id="IPR021961">
    <property type="entry name" value="McrB_DNA-bd"/>
</dbReference>
<proteinExistence type="predicted"/>
<dbReference type="Gene3D" id="3.40.50.300">
    <property type="entry name" value="P-loop containing nucleotide triphosphate hydrolases"/>
    <property type="match status" value="1"/>
</dbReference>
<protein>
    <recommendedName>
        <fullName evidence="5">DUF3578 domain-containing protein</fullName>
    </recommendedName>
</protein>
<dbReference type="GO" id="GO:0005524">
    <property type="term" value="F:ATP binding"/>
    <property type="evidence" value="ECO:0007669"/>
    <property type="project" value="InterPro"/>
</dbReference>
<dbReference type="AlphaFoldDB" id="A0A842YMD2"/>
<dbReference type="Pfam" id="PF07728">
    <property type="entry name" value="AAA_5"/>
    <property type="match status" value="1"/>
</dbReference>
<sequence length="557" mass="64844">MKSNFKLREKLQKVLDEYANARKEEFSGHPLAGFIRTEIPDELKKIVPADYIIKGSAGQGNWARIPWIALMDPEVTETTQKGFYIVYLFNENLKGVYLSLHQGVTEIRDEYNNDAENILKNRAETLRSYITDKNYLNEISLSATGYGPLYEAGNIIAKYYPSGGLPDDDELKSDLEEFLNIYSELKAVYRNIPLEKGRDHQRKLKAIDVPGNNRRGKGSNFYQYLKVRDYHFRPELVENFLLSLKVKPFVILTGNSGTGKTKLAQLYGSYISTENDKRYLVVPVGANWTETRHIFGYLNIMTGEYQSTPALDFIMRASRDPDNPYILILDEMNLSHVERYFSDFLSAMESGEPVPLHDDPNSEFPSMIEIPENLRVVGTVNVDETTYMFSPKVLDRANTIEFETLRPGEYLNGTPHDQGPAGDTEFLEDIMEYNHENLEDDLHMIWDELVAELDFFHETLTAPGFDFGFRVTDEILRFMHAAWIYEKRPREWENWERYLDAQIKQKILPKIHGPERLLRDTLEELREHCRDRFPESEKKLEEMQNTLKTQRYVSFIR</sequence>
<dbReference type="OrthoDB" id="9837at2157"/>
<evidence type="ECO:0008006" key="5">
    <source>
        <dbReference type="Google" id="ProtNLM"/>
    </source>
</evidence>
<comment type="caution">
    <text evidence="3">The sequence shown here is derived from an EMBL/GenBank/DDBJ whole genome shotgun (WGS) entry which is preliminary data.</text>
</comment>
<dbReference type="Proteomes" id="UP000646659">
    <property type="component" value="Unassembled WGS sequence"/>
</dbReference>
<name>A0A842YMD2_METTF</name>